<dbReference type="AlphaFoldDB" id="A0A6L2M1S4"/>
<evidence type="ECO:0000259" key="3">
    <source>
        <dbReference type="PROSITE" id="PS50994"/>
    </source>
</evidence>
<dbReference type="PANTHER" id="PTHR37984:SF5">
    <property type="entry name" value="PROTEIN NYNRIN-LIKE"/>
    <property type="match status" value="1"/>
</dbReference>
<accession>A0A6L2M1S4</accession>
<feature type="compositionally biased region" description="Polar residues" evidence="2">
    <location>
        <begin position="459"/>
        <end position="470"/>
    </location>
</feature>
<dbReference type="GO" id="GO:0015074">
    <property type="term" value="P:DNA integration"/>
    <property type="evidence" value="ECO:0007669"/>
    <property type="project" value="InterPro"/>
</dbReference>
<feature type="domain" description="Integrase catalytic" evidence="3">
    <location>
        <begin position="871"/>
        <end position="1037"/>
    </location>
</feature>
<dbReference type="InterPro" id="IPR043502">
    <property type="entry name" value="DNA/RNA_pol_sf"/>
</dbReference>
<dbReference type="Gene3D" id="3.30.70.270">
    <property type="match status" value="1"/>
</dbReference>
<dbReference type="EMBL" id="BKCJ010005397">
    <property type="protein sequence ID" value="GEU66512.1"/>
    <property type="molecule type" value="Genomic_DNA"/>
</dbReference>
<dbReference type="GO" id="GO:0003964">
    <property type="term" value="F:RNA-directed DNA polymerase activity"/>
    <property type="evidence" value="ECO:0007669"/>
    <property type="project" value="UniProtKB-KW"/>
</dbReference>
<dbReference type="InterPro" id="IPR001584">
    <property type="entry name" value="Integrase_cat-core"/>
</dbReference>
<dbReference type="InterPro" id="IPR050951">
    <property type="entry name" value="Retrovirus_Pol_polyprotein"/>
</dbReference>
<proteinExistence type="predicted"/>
<dbReference type="SUPFAM" id="SSF56672">
    <property type="entry name" value="DNA/RNA polymerases"/>
    <property type="match status" value="1"/>
</dbReference>
<gene>
    <name evidence="4" type="ORF">Tci_038490</name>
</gene>
<protein>
    <submittedName>
        <fullName evidence="4">Reverse transcriptase domain-containing protein</fullName>
    </submittedName>
</protein>
<dbReference type="InterPro" id="IPR041577">
    <property type="entry name" value="RT_RNaseH_2"/>
</dbReference>
<dbReference type="InterPro" id="IPR043128">
    <property type="entry name" value="Rev_trsase/Diguanyl_cyclase"/>
</dbReference>
<dbReference type="PROSITE" id="PS50994">
    <property type="entry name" value="INTEGRASE"/>
    <property type="match status" value="1"/>
</dbReference>
<dbReference type="Gene3D" id="3.10.20.370">
    <property type="match status" value="1"/>
</dbReference>
<evidence type="ECO:0000256" key="1">
    <source>
        <dbReference type="ARBA" id="ARBA00023268"/>
    </source>
</evidence>
<dbReference type="InterPro" id="IPR012337">
    <property type="entry name" value="RNaseH-like_sf"/>
</dbReference>
<dbReference type="Pfam" id="PF17919">
    <property type="entry name" value="RT_RNaseH_2"/>
    <property type="match status" value="1"/>
</dbReference>
<dbReference type="Pfam" id="PF00665">
    <property type="entry name" value="rve"/>
    <property type="match status" value="1"/>
</dbReference>
<dbReference type="SUPFAM" id="SSF53098">
    <property type="entry name" value="Ribonuclease H-like"/>
    <property type="match status" value="1"/>
</dbReference>
<keyword evidence="4" id="KW-0695">RNA-directed DNA polymerase</keyword>
<keyword evidence="4" id="KW-0548">Nucleotidyltransferase</keyword>
<sequence length="1127" mass="128141">MAAVNDVPHLVDKKGGSYAAIAPKLQPGKFNKWKKQMLCYLAEMEPYYLKYIKDGPFQPKTVDCDAKLDLLEKCLTFSQGLRNANHTQTLDLADIYERFVYEDNLIQRRSSEEYLRDLDVEYQERALLANSKRFIKRRTTSQDEEEVSDDEEVTQVKVLMALADDELTVGKIHARNGEWVEITIRKIHESVNVNFEEISEMASKQFGLEPGLSNLNKTEKSSNRLVSKVVEALKKDLEDLFQDFYDEYFDSSKIMKSSTTNVETSINEEAFHEVSKSFQGECSSSSLNDDVQQSPEEVILPQTNTQWIPINMVPNSDEASTSLNVFNERLKDAYFDASTSFHDPSNVQTFYQPYPHEKKWTKDHPLHKIIGDLKSSVRTRGQLANSCLFSCLLSSIEPANVAEALRDAEWVSAMQEELDQFARLKVWRLVPRPKGKSVIKTKWIFENKKHESIPESQVVNESLETLNTPESSKDSEAEFLTPLPPLKNLQGASPSSEVRPLTFQPYSLKERPGLGIMKHTKPETQNSFDKIVSGTVTVSETKQITPSVPTEVKDIEQESKLNKLTKLVQMLSDEKYASTSKQILKVKANPFSPCTHCGFNDHRHDDCRNYPECKICRSYDHFTLGHNRVIHIRGGVLAESSQSNESSIEVKCNTCGSTVHSTSEHNEFDNFKRGEKIQAAKAREPTKKWTIEVFMDDFSVFGNSFENRLSRLDKMLQRCEDTNLCLNWEKSHFMVKEGIVLNHKISKNGIEVDKAKVDVIAKLPHPTTVKEAPILIAPNWDLPFELMCDASDFAIGAVLGQCHEKHFRPVHYASKTMTDAESNYTTTEKEMLAVVAPWFTDFANYHAGTFIVKVIRRCVHGKEALDILKACHNGPTGGHHGANLTAKKGIDFMGPFPSSRGNKYILVAVDYLSKWVEGKTLPTNDARVVCKFLKSLFARFGAPRAIISDRGTHFCNDQFEKVMLKYGVTHRLSTAYHPQTSRQVEVSSHGLKRILERTIGKNSASWSDKLDDALWAFRTAYKTPIGCTPYKLVYGKACHLPIELEHKASWAQKQANFDPAVVGDHQKVQLNELNELRDHAYENLLIYKETTKRIHDSKIKNRVFNVGDRVFLFNSRLKIFSGKLKTR</sequence>
<keyword evidence="4" id="KW-0808">Transferase</keyword>
<name>A0A6L2M1S4_TANCI</name>
<dbReference type="InterPro" id="IPR036397">
    <property type="entry name" value="RNaseH_sf"/>
</dbReference>
<reference evidence="4" key="1">
    <citation type="journal article" date="2019" name="Sci. Rep.">
        <title>Draft genome of Tanacetum cinerariifolium, the natural source of mosquito coil.</title>
        <authorList>
            <person name="Yamashiro T."/>
            <person name="Shiraishi A."/>
            <person name="Satake H."/>
            <person name="Nakayama K."/>
        </authorList>
    </citation>
    <scope>NUCLEOTIDE SEQUENCE</scope>
</reference>
<keyword evidence="1" id="KW-0511">Multifunctional enzyme</keyword>
<dbReference type="PANTHER" id="PTHR37984">
    <property type="entry name" value="PROTEIN CBG26694"/>
    <property type="match status" value="1"/>
</dbReference>
<comment type="caution">
    <text evidence="4">The sequence shown here is derived from an EMBL/GenBank/DDBJ whole genome shotgun (WGS) entry which is preliminary data.</text>
</comment>
<evidence type="ECO:0000256" key="2">
    <source>
        <dbReference type="SAM" id="MobiDB-lite"/>
    </source>
</evidence>
<organism evidence="4">
    <name type="scientific">Tanacetum cinerariifolium</name>
    <name type="common">Dalmatian daisy</name>
    <name type="synonym">Chrysanthemum cinerariifolium</name>
    <dbReference type="NCBI Taxonomy" id="118510"/>
    <lineage>
        <taxon>Eukaryota</taxon>
        <taxon>Viridiplantae</taxon>
        <taxon>Streptophyta</taxon>
        <taxon>Embryophyta</taxon>
        <taxon>Tracheophyta</taxon>
        <taxon>Spermatophyta</taxon>
        <taxon>Magnoliopsida</taxon>
        <taxon>eudicotyledons</taxon>
        <taxon>Gunneridae</taxon>
        <taxon>Pentapetalae</taxon>
        <taxon>asterids</taxon>
        <taxon>campanulids</taxon>
        <taxon>Asterales</taxon>
        <taxon>Asteraceae</taxon>
        <taxon>Asteroideae</taxon>
        <taxon>Anthemideae</taxon>
        <taxon>Anthemidinae</taxon>
        <taxon>Tanacetum</taxon>
    </lineage>
</organism>
<feature type="region of interest" description="Disordered" evidence="2">
    <location>
        <begin position="459"/>
        <end position="478"/>
    </location>
</feature>
<dbReference type="GO" id="GO:0003676">
    <property type="term" value="F:nucleic acid binding"/>
    <property type="evidence" value="ECO:0007669"/>
    <property type="project" value="InterPro"/>
</dbReference>
<dbReference type="Gene3D" id="3.30.420.10">
    <property type="entry name" value="Ribonuclease H-like superfamily/Ribonuclease H"/>
    <property type="match status" value="1"/>
</dbReference>
<evidence type="ECO:0000313" key="4">
    <source>
        <dbReference type="EMBL" id="GEU66512.1"/>
    </source>
</evidence>